<feature type="chain" id="PRO_5039689732" evidence="1">
    <location>
        <begin position="24"/>
        <end position="91"/>
    </location>
</feature>
<proteinExistence type="predicted"/>
<dbReference type="EMBL" id="KF652072">
    <property type="protein sequence ID" value="AHC28149.1"/>
    <property type="molecule type" value="Genomic_DNA"/>
</dbReference>
<geneLocation type="plasmid" evidence="2">
    <name>pFP12</name>
</geneLocation>
<protein>
    <submittedName>
        <fullName evidence="2">Uncharacterized protein</fullName>
    </submittedName>
</protein>
<evidence type="ECO:0000256" key="1">
    <source>
        <dbReference type="SAM" id="SignalP"/>
    </source>
</evidence>
<reference evidence="2" key="1">
    <citation type="submission" date="2013-09" db="EMBL/GenBank/DDBJ databases">
        <title>Complete nucleotide sequence of Streptomyces linear plasmid pFP12.</title>
        <authorList>
            <person name="Chen Z."/>
            <person name="Fang P."/>
            <person name="Qin Z."/>
        </authorList>
    </citation>
    <scope>NUCLEOTIDE SEQUENCE</scope>
    <source>
        <strain evidence="2">F11</strain>
        <plasmid evidence="2">pFP12</plasmid>
    </source>
</reference>
<keyword evidence="1" id="KW-0732">Signal</keyword>
<gene>
    <name evidence="2" type="ORF">pFP12.6</name>
</gene>
<feature type="signal peptide" evidence="1">
    <location>
        <begin position="1"/>
        <end position="23"/>
    </location>
</feature>
<dbReference type="AlphaFoldDB" id="V9QFM2"/>
<sequence>MKVKKRAAATAAIAHLGSMYVVAELVHAIGGQEWHRLEKHLDGLDDRADVALDACRTAGDGEFADWLENTAMRGTDMVGVVTARFAREPVR</sequence>
<accession>V9QFM2</accession>
<organism evidence="2">
    <name type="scientific">Streptomyces sp. F11</name>
    <dbReference type="NCBI Taxonomy" id="319318"/>
    <lineage>
        <taxon>Bacteria</taxon>
        <taxon>Bacillati</taxon>
        <taxon>Actinomycetota</taxon>
        <taxon>Actinomycetes</taxon>
        <taxon>Kitasatosporales</taxon>
        <taxon>Streptomycetaceae</taxon>
        <taxon>Streptomyces</taxon>
    </lineage>
</organism>
<keyword evidence="2" id="KW-0614">Plasmid</keyword>
<name>V9QFM2_9ACTN</name>
<dbReference type="RefSeq" id="WP_024067070.1">
    <property type="nucleotide sequence ID" value="NC_023068.1"/>
</dbReference>
<evidence type="ECO:0000313" key="2">
    <source>
        <dbReference type="EMBL" id="AHC28149.1"/>
    </source>
</evidence>